<dbReference type="EMBL" id="BAABGY010000011">
    <property type="protein sequence ID" value="GAA4338545.1"/>
    <property type="molecule type" value="Genomic_DNA"/>
</dbReference>
<accession>A0ABP8HF90</accession>
<organism evidence="1 2">
    <name type="scientific">Flaviaesturariibacter amylovorans</name>
    <dbReference type="NCBI Taxonomy" id="1084520"/>
    <lineage>
        <taxon>Bacteria</taxon>
        <taxon>Pseudomonadati</taxon>
        <taxon>Bacteroidota</taxon>
        <taxon>Chitinophagia</taxon>
        <taxon>Chitinophagales</taxon>
        <taxon>Chitinophagaceae</taxon>
        <taxon>Flaviaestuariibacter</taxon>
    </lineage>
</organism>
<protein>
    <recommendedName>
        <fullName evidence="3">Secreted protein</fullName>
    </recommendedName>
</protein>
<name>A0ABP8HF90_9BACT</name>
<reference evidence="2" key="1">
    <citation type="journal article" date="2019" name="Int. J. Syst. Evol. Microbiol.">
        <title>The Global Catalogue of Microorganisms (GCM) 10K type strain sequencing project: providing services to taxonomists for standard genome sequencing and annotation.</title>
        <authorList>
            <consortium name="The Broad Institute Genomics Platform"/>
            <consortium name="The Broad Institute Genome Sequencing Center for Infectious Disease"/>
            <person name="Wu L."/>
            <person name="Ma J."/>
        </authorList>
    </citation>
    <scope>NUCLEOTIDE SEQUENCE [LARGE SCALE GENOMIC DNA]</scope>
    <source>
        <strain evidence="2">JCM 17919</strain>
    </source>
</reference>
<comment type="caution">
    <text evidence="1">The sequence shown here is derived from an EMBL/GenBank/DDBJ whole genome shotgun (WGS) entry which is preliminary data.</text>
</comment>
<evidence type="ECO:0000313" key="2">
    <source>
        <dbReference type="Proteomes" id="UP001501725"/>
    </source>
</evidence>
<gene>
    <name evidence="1" type="ORF">GCM10023184_35050</name>
</gene>
<evidence type="ECO:0000313" key="1">
    <source>
        <dbReference type="EMBL" id="GAA4338545.1"/>
    </source>
</evidence>
<proteinExistence type="predicted"/>
<evidence type="ECO:0008006" key="3">
    <source>
        <dbReference type="Google" id="ProtNLM"/>
    </source>
</evidence>
<keyword evidence="2" id="KW-1185">Reference proteome</keyword>
<sequence>MQRVRKKNERAVLLHGFGLLLSGLTRNGGDCFVAGCLRRLLPRNDVLRALRLRVKPASIFKDCQALAPGQNKIEEAACDP</sequence>
<dbReference type="Proteomes" id="UP001501725">
    <property type="component" value="Unassembled WGS sequence"/>
</dbReference>